<organism evidence="1 2">
    <name type="scientific">Paenarthrobacter nicotinovorans</name>
    <name type="common">Arthrobacter nicotinovorans</name>
    <dbReference type="NCBI Taxonomy" id="29320"/>
    <lineage>
        <taxon>Bacteria</taxon>
        <taxon>Bacillati</taxon>
        <taxon>Actinomycetota</taxon>
        <taxon>Actinomycetes</taxon>
        <taxon>Micrococcales</taxon>
        <taxon>Micrococcaceae</taxon>
        <taxon>Paenarthrobacter</taxon>
    </lineage>
</organism>
<evidence type="ECO:0000313" key="1">
    <source>
        <dbReference type="EMBL" id="MEO3943783.1"/>
    </source>
</evidence>
<comment type="caution">
    <text evidence="1">The sequence shown here is derived from an EMBL/GenBank/DDBJ whole genome shotgun (WGS) entry which is preliminary data.</text>
</comment>
<evidence type="ECO:0000313" key="2">
    <source>
        <dbReference type="Proteomes" id="UP001448614"/>
    </source>
</evidence>
<gene>
    <name evidence="1" type="ORF">V3C41_22190</name>
</gene>
<dbReference type="RefSeq" id="WP_026541430.1">
    <property type="nucleotide sequence ID" value="NZ_JBBMFV010000004.1"/>
</dbReference>
<name>A0ABV0GZP6_PAENI</name>
<reference evidence="1 2" key="1">
    <citation type="journal article" date="2024" name="Appl. Microbiol. Biotechnol.">
        <title>Biosynthetic gene clusters with biotechnological applications in novel Antarctic isolates from Actinomycetota.</title>
        <authorList>
            <person name="Bruna P."/>
            <person name="Nunez-Montero K."/>
            <person name="Contreras M.J."/>
            <person name="Leal K."/>
            <person name="Garcia M."/>
            <person name="Abanto M."/>
            <person name="Barrientos L."/>
        </authorList>
    </citation>
    <scope>NUCLEOTIDE SEQUENCE [LARGE SCALE GENOMIC DNA]</scope>
    <source>
        <strain evidence="1 2">Se16.17</strain>
    </source>
</reference>
<dbReference type="Proteomes" id="UP001448614">
    <property type="component" value="Unassembled WGS sequence"/>
</dbReference>
<proteinExistence type="predicted"/>
<keyword evidence="2" id="KW-1185">Reference proteome</keyword>
<dbReference type="EMBL" id="JBBMFV010000004">
    <property type="protein sequence ID" value="MEO3943783.1"/>
    <property type="molecule type" value="Genomic_DNA"/>
</dbReference>
<sequence length="122" mass="11313">MDDFEGLGLAEAELAEGEADGVADAEVGSAVGVGSDDSDAGLVTRGATVTNWVTAGCGAWTGGWGGAGAGAGAFWVSLTLVGSGCGAGFLSGSGARPGCVGVGSVGTCTGAHVALPSVHGAA</sequence>
<accession>A0ABV0GZP6</accession>
<protein>
    <submittedName>
        <fullName evidence="1">Uncharacterized protein</fullName>
    </submittedName>
</protein>